<comment type="caution">
    <text evidence="2">The sequence shown here is derived from an EMBL/GenBank/DDBJ whole genome shotgun (WGS) entry which is preliminary data.</text>
</comment>
<gene>
    <name evidence="2" type="ORF">J2Z32_004337</name>
</gene>
<evidence type="ECO:0000313" key="2">
    <source>
        <dbReference type="EMBL" id="MBP1907657.1"/>
    </source>
</evidence>
<feature type="transmembrane region" description="Helical" evidence="1">
    <location>
        <begin position="40"/>
        <end position="66"/>
    </location>
</feature>
<dbReference type="EMBL" id="JAGGKG010000030">
    <property type="protein sequence ID" value="MBP1907657.1"/>
    <property type="molecule type" value="Genomic_DNA"/>
</dbReference>
<proteinExistence type="predicted"/>
<feature type="transmembrane region" description="Helical" evidence="1">
    <location>
        <begin position="7"/>
        <end position="28"/>
    </location>
</feature>
<evidence type="ECO:0000256" key="1">
    <source>
        <dbReference type="SAM" id="Phobius"/>
    </source>
</evidence>
<sequence>MIKAFKYLAIGIAVLSFIAGIVVGSTYGPQPEYSFQDKDFLWSIALIVWVSGGISTMFTWAFALVLEYMEKMSQRLEEIEIHSKLIYRDFSK</sequence>
<keyword evidence="3" id="KW-1185">Reference proteome</keyword>
<keyword evidence="1" id="KW-0472">Membrane</keyword>
<keyword evidence="1" id="KW-0812">Transmembrane</keyword>
<evidence type="ECO:0000313" key="3">
    <source>
        <dbReference type="Proteomes" id="UP001519272"/>
    </source>
</evidence>
<dbReference type="RefSeq" id="WP_210091228.1">
    <property type="nucleotide sequence ID" value="NZ_JAGGKG010000030.1"/>
</dbReference>
<protein>
    <submittedName>
        <fullName evidence="2">Uncharacterized protein</fullName>
    </submittedName>
</protein>
<dbReference type="Proteomes" id="UP001519272">
    <property type="component" value="Unassembled WGS sequence"/>
</dbReference>
<reference evidence="2 3" key="1">
    <citation type="submission" date="2021-03" db="EMBL/GenBank/DDBJ databases">
        <title>Genomic Encyclopedia of Type Strains, Phase IV (KMG-IV): sequencing the most valuable type-strain genomes for metagenomic binning, comparative biology and taxonomic classification.</title>
        <authorList>
            <person name="Goeker M."/>
        </authorList>
    </citation>
    <scope>NUCLEOTIDE SEQUENCE [LARGE SCALE GENOMIC DNA]</scope>
    <source>
        <strain evidence="2 3">DSM 14349</strain>
    </source>
</reference>
<name>A0ABS4FYK9_9BACL</name>
<keyword evidence="1" id="KW-1133">Transmembrane helix</keyword>
<accession>A0ABS4FYK9</accession>
<organism evidence="2 3">
    <name type="scientific">Paenibacillus turicensis</name>
    <dbReference type="NCBI Taxonomy" id="160487"/>
    <lineage>
        <taxon>Bacteria</taxon>
        <taxon>Bacillati</taxon>
        <taxon>Bacillota</taxon>
        <taxon>Bacilli</taxon>
        <taxon>Bacillales</taxon>
        <taxon>Paenibacillaceae</taxon>
        <taxon>Paenibacillus</taxon>
    </lineage>
</organism>